<accession>A0ABU1X2F1</accession>
<comment type="caution">
    <text evidence="1">The sequence shown here is derived from an EMBL/GenBank/DDBJ whole genome shotgun (WGS) entry which is preliminary data.</text>
</comment>
<dbReference type="Proteomes" id="UP001267638">
    <property type="component" value="Unassembled WGS sequence"/>
</dbReference>
<protein>
    <recommendedName>
        <fullName evidence="3">HTH merR-type domain-containing protein</fullName>
    </recommendedName>
</protein>
<sequence>MTVPVNYTPGQLRDAVGISQETYRHWKKAIAPLRREAGHSPCFSAGDLLATAIVKILVSDYGMRVSALSALADGVFGECNSRSWPMLERSMVVLNIVSEHVAIQTEGSGLIVDTPAMVVPLGKLIESLRRTLLAGDDDGQEMLRFPPVAQPSAPLRRRTGLA</sequence>
<evidence type="ECO:0000313" key="1">
    <source>
        <dbReference type="EMBL" id="MDR7155753.1"/>
    </source>
</evidence>
<dbReference type="EMBL" id="JAVDWV010000011">
    <property type="protein sequence ID" value="MDR7155753.1"/>
    <property type="molecule type" value="Genomic_DNA"/>
</dbReference>
<gene>
    <name evidence="1" type="ORF">J2W40_002589</name>
</gene>
<name>A0ABU1X2F1_SPHXE</name>
<evidence type="ECO:0008006" key="3">
    <source>
        <dbReference type="Google" id="ProtNLM"/>
    </source>
</evidence>
<organism evidence="1 2">
    <name type="scientific">Sphingobium xenophagum</name>
    <dbReference type="NCBI Taxonomy" id="121428"/>
    <lineage>
        <taxon>Bacteria</taxon>
        <taxon>Pseudomonadati</taxon>
        <taxon>Pseudomonadota</taxon>
        <taxon>Alphaproteobacteria</taxon>
        <taxon>Sphingomonadales</taxon>
        <taxon>Sphingomonadaceae</taxon>
        <taxon>Sphingobium</taxon>
    </lineage>
</organism>
<proteinExistence type="predicted"/>
<reference evidence="1 2" key="1">
    <citation type="submission" date="2023-07" db="EMBL/GenBank/DDBJ databases">
        <title>Sorghum-associated microbial communities from plants grown in Nebraska, USA.</title>
        <authorList>
            <person name="Schachtman D."/>
        </authorList>
    </citation>
    <scope>NUCLEOTIDE SEQUENCE [LARGE SCALE GENOMIC DNA]</scope>
    <source>
        <strain evidence="1 2">4256</strain>
    </source>
</reference>
<evidence type="ECO:0000313" key="2">
    <source>
        <dbReference type="Proteomes" id="UP001267638"/>
    </source>
</evidence>
<keyword evidence="2" id="KW-1185">Reference proteome</keyword>